<feature type="compositionally biased region" description="Basic residues" evidence="1">
    <location>
        <begin position="29"/>
        <end position="38"/>
    </location>
</feature>
<feature type="compositionally biased region" description="Basic and acidic residues" evidence="1">
    <location>
        <begin position="64"/>
        <end position="83"/>
    </location>
</feature>
<protein>
    <submittedName>
        <fullName evidence="2">Uncharacterized protein</fullName>
    </submittedName>
</protein>
<accession>A0AAE0GCZ7</accession>
<name>A0AAE0GCZ7_9CHLO</name>
<proteinExistence type="predicted"/>
<dbReference type="Proteomes" id="UP001190700">
    <property type="component" value="Unassembled WGS sequence"/>
</dbReference>
<dbReference type="EMBL" id="LGRX02007082">
    <property type="protein sequence ID" value="KAK3275670.1"/>
    <property type="molecule type" value="Genomic_DNA"/>
</dbReference>
<gene>
    <name evidence="2" type="ORF">CYMTET_16211</name>
</gene>
<dbReference type="AlphaFoldDB" id="A0AAE0GCZ7"/>
<evidence type="ECO:0000256" key="1">
    <source>
        <dbReference type="SAM" id="MobiDB-lite"/>
    </source>
</evidence>
<keyword evidence="3" id="KW-1185">Reference proteome</keyword>
<feature type="compositionally biased region" description="Polar residues" evidence="1">
    <location>
        <begin position="45"/>
        <end position="63"/>
    </location>
</feature>
<feature type="region of interest" description="Disordered" evidence="1">
    <location>
        <begin position="1"/>
        <end position="86"/>
    </location>
</feature>
<sequence length="394" mass="43569">MYEEPSLASEAADTQGKDTQKMKVALRSLKMRNRPLHRSPRDRVNTSPGAENVSPSSPLTSSKGRVDTFHEQENLSQRAEHSEQPCVHVKSVPCSNISNMDLNSPIQSEIRLGCKPRSSGVVYSKNNKEESVRLVTEPSKRTPPRTFPNKNADSPQSGAAKAGTSPATEQRAALATMRKKRSTVKEPEKKPSVPQDGVHKNQKSSPSSQGKAEESVADESVVDEAWLLQRQLEVELSLRKKICSTEDILELAKSFQNIVQFFKELGDLSGSLQIPSGAIFQEILSQLSESNLDFDKQGRVGDIPMHQAKVLNRRPRLEAEGNIVEHIGAGVLERFLQPVQDLRALLRVKVEDSNDLCMAEEAAKTTARFLSGLSHIADKKQLSQFQALEALRAY</sequence>
<evidence type="ECO:0000313" key="3">
    <source>
        <dbReference type="Proteomes" id="UP001190700"/>
    </source>
</evidence>
<reference evidence="2 3" key="1">
    <citation type="journal article" date="2015" name="Genome Biol. Evol.">
        <title>Comparative Genomics of a Bacterivorous Green Alga Reveals Evolutionary Causalities and Consequences of Phago-Mixotrophic Mode of Nutrition.</title>
        <authorList>
            <person name="Burns J.A."/>
            <person name="Paasch A."/>
            <person name="Narechania A."/>
            <person name="Kim E."/>
        </authorList>
    </citation>
    <scope>NUCLEOTIDE SEQUENCE [LARGE SCALE GENOMIC DNA]</scope>
    <source>
        <strain evidence="2 3">PLY_AMNH</strain>
    </source>
</reference>
<feature type="region of interest" description="Disordered" evidence="1">
    <location>
        <begin position="117"/>
        <end position="216"/>
    </location>
</feature>
<evidence type="ECO:0000313" key="2">
    <source>
        <dbReference type="EMBL" id="KAK3275670.1"/>
    </source>
</evidence>
<comment type="caution">
    <text evidence="2">The sequence shown here is derived from an EMBL/GenBank/DDBJ whole genome shotgun (WGS) entry which is preliminary data.</text>
</comment>
<organism evidence="2 3">
    <name type="scientific">Cymbomonas tetramitiformis</name>
    <dbReference type="NCBI Taxonomy" id="36881"/>
    <lineage>
        <taxon>Eukaryota</taxon>
        <taxon>Viridiplantae</taxon>
        <taxon>Chlorophyta</taxon>
        <taxon>Pyramimonadophyceae</taxon>
        <taxon>Pyramimonadales</taxon>
        <taxon>Pyramimonadaceae</taxon>
        <taxon>Cymbomonas</taxon>
    </lineage>
</organism>
<feature type="compositionally biased region" description="Polar residues" evidence="1">
    <location>
        <begin position="148"/>
        <end position="157"/>
    </location>
</feature>